<accession>F2UDG4</accession>
<name>F2UDG4_SALR5</name>
<protein>
    <submittedName>
        <fullName evidence="2">Uncharacterized protein</fullName>
    </submittedName>
</protein>
<dbReference type="EMBL" id="GL832969">
    <property type="protein sequence ID" value="EGD74659.1"/>
    <property type="molecule type" value="Genomic_DNA"/>
</dbReference>
<dbReference type="AlphaFoldDB" id="F2UDG4"/>
<proteinExistence type="predicted"/>
<evidence type="ECO:0000313" key="2">
    <source>
        <dbReference type="EMBL" id="EGD74659.1"/>
    </source>
</evidence>
<keyword evidence="3" id="KW-1185">Reference proteome</keyword>
<gene>
    <name evidence="2" type="ORF">PTSG_06024</name>
</gene>
<dbReference type="Proteomes" id="UP000007799">
    <property type="component" value="Unassembled WGS sequence"/>
</dbReference>
<feature type="transmembrane region" description="Helical" evidence="1">
    <location>
        <begin position="125"/>
        <end position="150"/>
    </location>
</feature>
<dbReference type="OrthoDB" id="6017175at2759"/>
<reference evidence="2" key="1">
    <citation type="submission" date="2009-08" db="EMBL/GenBank/DDBJ databases">
        <title>Annotation of Salpingoeca rosetta.</title>
        <authorList>
            <consortium name="The Broad Institute Genome Sequencing Platform"/>
            <person name="Russ C."/>
            <person name="Cuomo C."/>
            <person name="Burger G."/>
            <person name="Gray M.W."/>
            <person name="Holland P.W.H."/>
            <person name="King N."/>
            <person name="Lang F.B.F."/>
            <person name="Roger A.J."/>
            <person name="Ruiz-Trillo I."/>
            <person name="Young S.K."/>
            <person name="Zeng Q."/>
            <person name="Gargeya S."/>
            <person name="Alvarado L."/>
            <person name="Berlin A."/>
            <person name="Chapman S.B."/>
            <person name="Chen Z."/>
            <person name="Freedman E."/>
            <person name="Gellesch M."/>
            <person name="Goldberg J."/>
            <person name="Griggs A."/>
            <person name="Gujja S."/>
            <person name="Heilman E."/>
            <person name="Heiman D."/>
            <person name="Howarth C."/>
            <person name="Mehta T."/>
            <person name="Neiman D."/>
            <person name="Pearson M."/>
            <person name="Roberts A."/>
            <person name="Saif S."/>
            <person name="Shea T."/>
            <person name="Shenoy N."/>
            <person name="Sisk P."/>
            <person name="Stolte C."/>
            <person name="Sykes S."/>
            <person name="White J."/>
            <person name="Yandava C."/>
            <person name="Haas B."/>
            <person name="Nusbaum C."/>
            <person name="Birren B."/>
        </authorList>
    </citation>
    <scope>NUCLEOTIDE SEQUENCE [LARGE SCALE GENOMIC DNA]</scope>
    <source>
        <strain evidence="2">ATCC 50818</strain>
    </source>
</reference>
<dbReference type="InParanoid" id="F2UDG4"/>
<feature type="transmembrane region" description="Helical" evidence="1">
    <location>
        <begin position="57"/>
        <end position="79"/>
    </location>
</feature>
<dbReference type="eggNOG" id="ENOG502S10X">
    <property type="taxonomic scope" value="Eukaryota"/>
</dbReference>
<keyword evidence="1" id="KW-0472">Membrane</keyword>
<feature type="transmembrane region" description="Helical" evidence="1">
    <location>
        <begin position="25"/>
        <end position="45"/>
    </location>
</feature>
<keyword evidence="1" id="KW-0812">Transmembrane</keyword>
<feature type="transmembrane region" description="Helical" evidence="1">
    <location>
        <begin position="91"/>
        <end position="113"/>
    </location>
</feature>
<dbReference type="GeneID" id="16073489"/>
<organism evidence="3">
    <name type="scientific">Salpingoeca rosetta (strain ATCC 50818 / BSB-021)</name>
    <dbReference type="NCBI Taxonomy" id="946362"/>
    <lineage>
        <taxon>Eukaryota</taxon>
        <taxon>Choanoflagellata</taxon>
        <taxon>Craspedida</taxon>
        <taxon>Salpingoecidae</taxon>
        <taxon>Salpingoeca</taxon>
    </lineage>
</organism>
<evidence type="ECO:0000256" key="1">
    <source>
        <dbReference type="SAM" id="Phobius"/>
    </source>
</evidence>
<evidence type="ECO:0000313" key="3">
    <source>
        <dbReference type="Proteomes" id="UP000007799"/>
    </source>
</evidence>
<dbReference type="KEGG" id="sre:PTSG_06024"/>
<dbReference type="RefSeq" id="XP_004992916.1">
    <property type="nucleotide sequence ID" value="XM_004992859.1"/>
</dbReference>
<sequence length="181" mass="20521">MWLYCWPHAVFHTVRLFPRYDRKAIIVFLMLLTVGLVFVPLWIITRPSSTNYCEVDLFSACVLTAVFSFISAGFALCLAARDPVPNLIRTIFHIFGAANALLTLASLALLRGATSCDQTTPELYLFMQITTIIGMVLLVLTVILALFWIYEERHPGTVLDMRRQTGFCHEAYTTCPCVWHV</sequence>
<keyword evidence="1" id="KW-1133">Transmembrane helix</keyword>